<evidence type="ECO:0000313" key="2">
    <source>
        <dbReference type="EMBL" id="ALE03522.1"/>
    </source>
</evidence>
<keyword evidence="1" id="KW-1133">Transmembrane helix</keyword>
<keyword evidence="1" id="KW-0472">Membrane</keyword>
<evidence type="ECO:0000256" key="1">
    <source>
        <dbReference type="SAM" id="Phobius"/>
    </source>
</evidence>
<feature type="transmembrane region" description="Helical" evidence="1">
    <location>
        <begin position="6"/>
        <end position="27"/>
    </location>
</feature>
<dbReference type="PATRIC" id="fig|1318743.3.peg.723"/>
<name>A0A0M4LSR3_9HYPH</name>
<dbReference type="AlphaFoldDB" id="A0A0M4LSR3"/>
<dbReference type="OrthoDB" id="7925780at2"/>
<protein>
    <submittedName>
        <fullName evidence="2">Uncharacterized protein</fullName>
    </submittedName>
</protein>
<dbReference type="EMBL" id="CP010401">
    <property type="protein sequence ID" value="ALE03522.1"/>
    <property type="molecule type" value="Genomic_DNA"/>
</dbReference>
<keyword evidence="3" id="KW-1185">Reference proteome</keyword>
<proteinExistence type="predicted"/>
<keyword evidence="1" id="KW-0812">Transmembrane</keyword>
<dbReference type="STRING" id="1318743.PU02_0708"/>
<reference evidence="2 3" key="1">
    <citation type="journal article" date="2015" name="Genome Announc.">
        <title>Complete Genome Sequence of Bartonella ancashensis Strain 20.00, Isolated from the Blood of a Patient with Verruga Peruana.</title>
        <authorList>
            <person name="Hang J."/>
            <person name="Mullins K.E."/>
            <person name="Clifford R.J."/>
            <person name="Onmus-Leone F."/>
            <person name="Yang Y."/>
            <person name="Jiang J."/>
            <person name="Leguia M."/>
            <person name="Kasper M.R."/>
            <person name="Maguina C."/>
            <person name="Lesho E.P."/>
            <person name="Jarman R.G."/>
            <person name="Richards A.L."/>
            <person name="Blazes D."/>
        </authorList>
    </citation>
    <scope>NUCLEOTIDE SEQUENCE [LARGE SCALE GENOMIC DNA]</scope>
    <source>
        <strain evidence="2 3">20.00</strain>
    </source>
</reference>
<dbReference type="Proteomes" id="UP000057213">
    <property type="component" value="Chromosome"/>
</dbReference>
<organism evidence="2 3">
    <name type="scientific">Bartonella ancashensis</name>
    <dbReference type="NCBI Taxonomy" id="1318743"/>
    <lineage>
        <taxon>Bacteria</taxon>
        <taxon>Pseudomonadati</taxon>
        <taxon>Pseudomonadota</taxon>
        <taxon>Alphaproteobacteria</taxon>
        <taxon>Hyphomicrobiales</taxon>
        <taxon>Bartonellaceae</taxon>
        <taxon>Bartonella</taxon>
    </lineage>
</organism>
<gene>
    <name evidence="2" type="ORF">PU02_0708</name>
</gene>
<dbReference type="RefSeq" id="WP_053944058.1">
    <property type="nucleotide sequence ID" value="NZ_CP010401.1"/>
</dbReference>
<accession>A0A0M4LSR3</accession>
<sequence length="74" mass="8753">MTWLKEYFLVILAALAAFFMAFMKAFYTGKETEQHKQTEHALKMAVTRIEVENEINRKSDADVRAELSQWLRKQ</sequence>
<evidence type="ECO:0000313" key="3">
    <source>
        <dbReference type="Proteomes" id="UP000057213"/>
    </source>
</evidence>
<dbReference type="KEGG" id="banc:PU02_0708"/>